<dbReference type="GO" id="GO:0000460">
    <property type="term" value="P:maturation of 5.8S rRNA"/>
    <property type="evidence" value="ECO:0007669"/>
    <property type="project" value="TreeGrafter"/>
</dbReference>
<proteinExistence type="predicted"/>
<evidence type="ECO:0000313" key="6">
    <source>
        <dbReference type="Proteomes" id="UP001321473"/>
    </source>
</evidence>
<dbReference type="AlphaFoldDB" id="A0AAQ4F678"/>
<evidence type="ECO:0000256" key="3">
    <source>
        <dbReference type="ARBA" id="ARBA00022806"/>
    </source>
</evidence>
<dbReference type="GO" id="GO:0004386">
    <property type="term" value="F:helicase activity"/>
    <property type="evidence" value="ECO:0007669"/>
    <property type="project" value="UniProtKB-KW"/>
</dbReference>
<accession>A0AAQ4F678</accession>
<dbReference type="GO" id="GO:0016787">
    <property type="term" value="F:hydrolase activity"/>
    <property type="evidence" value="ECO:0007669"/>
    <property type="project" value="UniProtKB-KW"/>
</dbReference>
<dbReference type="GO" id="GO:0005524">
    <property type="term" value="F:ATP binding"/>
    <property type="evidence" value="ECO:0007669"/>
    <property type="project" value="UniProtKB-KW"/>
</dbReference>
<dbReference type="PANTHER" id="PTHR12131:SF7">
    <property type="entry name" value="EXOSOME RNA HELICASE MTR4"/>
    <property type="match status" value="1"/>
</dbReference>
<evidence type="ECO:0000256" key="1">
    <source>
        <dbReference type="ARBA" id="ARBA00022741"/>
    </source>
</evidence>
<dbReference type="InterPro" id="IPR027417">
    <property type="entry name" value="P-loop_NTPase"/>
</dbReference>
<comment type="caution">
    <text evidence="5">The sequence shown here is derived from an EMBL/GenBank/DDBJ whole genome shotgun (WGS) entry which is preliminary data.</text>
</comment>
<evidence type="ECO:0000256" key="4">
    <source>
        <dbReference type="ARBA" id="ARBA00022840"/>
    </source>
</evidence>
<dbReference type="GO" id="GO:0005634">
    <property type="term" value="C:nucleus"/>
    <property type="evidence" value="ECO:0007669"/>
    <property type="project" value="TreeGrafter"/>
</dbReference>
<keyword evidence="1" id="KW-0547">Nucleotide-binding</keyword>
<dbReference type="Proteomes" id="UP001321473">
    <property type="component" value="Unassembled WGS sequence"/>
</dbReference>
<name>A0AAQ4F678_AMBAM</name>
<evidence type="ECO:0000256" key="2">
    <source>
        <dbReference type="ARBA" id="ARBA00022801"/>
    </source>
</evidence>
<organism evidence="5 6">
    <name type="scientific">Amblyomma americanum</name>
    <name type="common">Lone star tick</name>
    <dbReference type="NCBI Taxonomy" id="6943"/>
    <lineage>
        <taxon>Eukaryota</taxon>
        <taxon>Metazoa</taxon>
        <taxon>Ecdysozoa</taxon>
        <taxon>Arthropoda</taxon>
        <taxon>Chelicerata</taxon>
        <taxon>Arachnida</taxon>
        <taxon>Acari</taxon>
        <taxon>Parasitiformes</taxon>
        <taxon>Ixodida</taxon>
        <taxon>Ixodoidea</taxon>
        <taxon>Ixodidae</taxon>
        <taxon>Amblyomminae</taxon>
        <taxon>Amblyomma</taxon>
    </lineage>
</organism>
<keyword evidence="3" id="KW-0347">Helicase</keyword>
<keyword evidence="4" id="KW-0067">ATP-binding</keyword>
<dbReference type="Gene3D" id="3.40.50.300">
    <property type="entry name" value="P-loop containing nucleotide triphosphate hydrolases"/>
    <property type="match status" value="2"/>
</dbReference>
<evidence type="ECO:0000313" key="5">
    <source>
        <dbReference type="EMBL" id="KAK8782630.1"/>
    </source>
</evidence>
<reference evidence="5 6" key="1">
    <citation type="journal article" date="2023" name="Arcadia Sci">
        <title>De novo assembly of a long-read Amblyomma americanum tick genome.</title>
        <authorList>
            <person name="Chou S."/>
            <person name="Poskanzer K.E."/>
            <person name="Rollins M."/>
            <person name="Thuy-Boun P.S."/>
        </authorList>
    </citation>
    <scope>NUCLEOTIDE SEQUENCE [LARGE SCALE GENOMIC DNA]</scope>
    <source>
        <strain evidence="5">F_SG_1</strain>
        <tissue evidence="5">Salivary glands</tissue>
    </source>
</reference>
<dbReference type="EMBL" id="JARKHS020006446">
    <property type="protein sequence ID" value="KAK8782630.1"/>
    <property type="molecule type" value="Genomic_DNA"/>
</dbReference>
<protein>
    <submittedName>
        <fullName evidence="5">Uncharacterized protein</fullName>
    </submittedName>
</protein>
<gene>
    <name evidence="5" type="ORF">V5799_016034</name>
</gene>
<keyword evidence="6" id="KW-1185">Reference proteome</keyword>
<dbReference type="SUPFAM" id="SSF52540">
    <property type="entry name" value="P-loop containing nucleoside triphosphate hydrolases"/>
    <property type="match status" value="1"/>
</dbReference>
<keyword evidence="2" id="KW-0378">Hydrolase</keyword>
<sequence>MIAAGAACWPMTNYAGTVPPTYFYFPFLRIEAPRNTTDLPNHEKRRVIYTTPIKALSNQKFREFSDDLKDVGLMTGDVTINPSASCLIMTTEILRSMLYRGSEIMREPCNVVYTEYRPVPLQHYIFPAGASGLYLVVDETGNFKEYKFNEAMAVLQNAGDAAKRDSALKGCKGGFKGESNCYKIVKMIMERDCVPVIVFSFSKECEAYVTQIAKLGVTTLLAVWHPNFSWRS</sequence>
<dbReference type="InterPro" id="IPR050699">
    <property type="entry name" value="RNA-DNA_Helicase"/>
</dbReference>
<dbReference type="PANTHER" id="PTHR12131">
    <property type="entry name" value="ATP-DEPENDENT RNA AND DNA HELICASE"/>
    <property type="match status" value="1"/>
</dbReference>